<evidence type="ECO:0000256" key="3">
    <source>
        <dbReference type="ARBA" id="ARBA00022691"/>
    </source>
</evidence>
<feature type="transmembrane region" description="Helical" evidence="4">
    <location>
        <begin position="385"/>
        <end position="407"/>
    </location>
</feature>
<keyword evidence="4" id="KW-1133">Transmembrane helix</keyword>
<gene>
    <name evidence="5" type="ORF">CLO192961_LOCUS455569</name>
</gene>
<organism evidence="5 6">
    <name type="scientific">Bionectria ochroleuca</name>
    <name type="common">Gliocladium roseum</name>
    <dbReference type="NCBI Taxonomy" id="29856"/>
    <lineage>
        <taxon>Eukaryota</taxon>
        <taxon>Fungi</taxon>
        <taxon>Dikarya</taxon>
        <taxon>Ascomycota</taxon>
        <taxon>Pezizomycotina</taxon>
        <taxon>Sordariomycetes</taxon>
        <taxon>Hypocreomycetidae</taxon>
        <taxon>Hypocreales</taxon>
        <taxon>Bionectriaceae</taxon>
        <taxon>Clonostachys</taxon>
    </lineage>
</organism>
<comment type="caution">
    <text evidence="5">The sequence shown here is derived from an EMBL/GenBank/DDBJ whole genome shotgun (WGS) entry which is preliminary data.</text>
</comment>
<dbReference type="SUPFAM" id="SSF53335">
    <property type="entry name" value="S-adenosyl-L-methionine-dependent methyltransferases"/>
    <property type="match status" value="1"/>
</dbReference>
<keyword evidence="1" id="KW-0489">Methyltransferase</keyword>
<keyword evidence="2" id="KW-0808">Transferase</keyword>
<dbReference type="Gene3D" id="1.10.8.10">
    <property type="entry name" value="DNA helicase RuvA subunit, C-terminal domain"/>
    <property type="match status" value="1"/>
</dbReference>
<keyword evidence="4" id="KW-0472">Membrane</keyword>
<evidence type="ECO:0000256" key="4">
    <source>
        <dbReference type="SAM" id="Phobius"/>
    </source>
</evidence>
<keyword evidence="6" id="KW-1185">Reference proteome</keyword>
<keyword evidence="3" id="KW-0949">S-adenosyl-L-methionine</keyword>
<dbReference type="InterPro" id="IPR004556">
    <property type="entry name" value="HemK-like"/>
</dbReference>
<evidence type="ECO:0008006" key="7">
    <source>
        <dbReference type="Google" id="ProtNLM"/>
    </source>
</evidence>
<sequence>MPRIAPQLVRGALSHSPELAALLPACRDLNSAFNELRWIREHVDKTVKFNRKRHLERLCQKRGRGVPLQYLLGTQPFGSLNIKCKPGVLIPRPETEAYACHLQDLLEAGNLLGKKLSELGNLRIIDFCTGTGCIPLHLFSTLQRSVRSLEVCGVDISPVALELARENARYNVAQGCMPSPSEKQAISFQKADIFRDTDIQQFTGLPWDVMTSNPPYISRNVWNYGWGQMGYSARKYEPRLALVPEDDMPPAPAGLLHEDVFYARLLDLAQTLCPKILLMEVGDESQARRIVQYCSRHIFCIKAQLTIWRDWPDVAPESDKNTEESDFTIYTNDGQRIKVPIKGSGNIRSISKSEVRMLLNKQSRLDHVTLEIFHSNVKLRSTTRAFYMVSFTACIGVAIPSLNPLMLCT</sequence>
<proteinExistence type="predicted"/>
<dbReference type="PANTHER" id="PTHR18895">
    <property type="entry name" value="HEMK METHYLTRANSFERASE"/>
    <property type="match status" value="1"/>
</dbReference>
<evidence type="ECO:0000313" key="6">
    <source>
        <dbReference type="Proteomes" id="UP000766486"/>
    </source>
</evidence>
<dbReference type="CDD" id="cd02440">
    <property type="entry name" value="AdoMet_MTases"/>
    <property type="match status" value="1"/>
</dbReference>
<dbReference type="InterPro" id="IPR050320">
    <property type="entry name" value="N5-glutamine_MTase"/>
</dbReference>
<evidence type="ECO:0000256" key="1">
    <source>
        <dbReference type="ARBA" id="ARBA00022603"/>
    </source>
</evidence>
<name>A0ABY6UZI9_BIOOC</name>
<keyword evidence="4" id="KW-0812">Transmembrane</keyword>
<accession>A0ABY6UZI9</accession>
<dbReference type="Proteomes" id="UP000766486">
    <property type="component" value="Unassembled WGS sequence"/>
</dbReference>
<evidence type="ECO:0000256" key="2">
    <source>
        <dbReference type="ARBA" id="ARBA00022679"/>
    </source>
</evidence>
<dbReference type="EMBL" id="CABFNS010000934">
    <property type="protein sequence ID" value="VUC36879.1"/>
    <property type="molecule type" value="Genomic_DNA"/>
</dbReference>
<reference evidence="5 6" key="1">
    <citation type="submission" date="2019-06" db="EMBL/GenBank/DDBJ databases">
        <authorList>
            <person name="Broberg M."/>
        </authorList>
    </citation>
    <scope>NUCLEOTIDE SEQUENCE [LARGE SCALE GENOMIC DNA]</scope>
</reference>
<dbReference type="NCBIfam" id="TIGR00536">
    <property type="entry name" value="hemK_fam"/>
    <property type="match status" value="1"/>
</dbReference>
<dbReference type="PANTHER" id="PTHR18895:SF74">
    <property type="entry name" value="MTRF1L RELEASE FACTOR GLUTAMINE METHYLTRANSFERASE"/>
    <property type="match status" value="1"/>
</dbReference>
<dbReference type="InterPro" id="IPR029063">
    <property type="entry name" value="SAM-dependent_MTases_sf"/>
</dbReference>
<evidence type="ECO:0000313" key="5">
    <source>
        <dbReference type="EMBL" id="VUC36879.1"/>
    </source>
</evidence>
<protein>
    <recommendedName>
        <fullName evidence="7">Methyltransferase domain-containing protein</fullName>
    </recommendedName>
</protein>
<dbReference type="Gene3D" id="3.40.50.150">
    <property type="entry name" value="Vaccinia Virus protein VP39"/>
    <property type="match status" value="1"/>
</dbReference>